<accession>A0ABU9EB55</accession>
<protein>
    <submittedName>
        <fullName evidence="1">Type VI secretion system baseplate subunit TssK</fullName>
    </submittedName>
</protein>
<dbReference type="Pfam" id="PF05936">
    <property type="entry name" value="T6SS_VasE"/>
    <property type="match status" value="1"/>
</dbReference>
<sequence>MRNLSPVVWSEGMHLAQHHFQLQSRYFQDSTAFALDTLFSAPWGVVGCDLDDEALLNGTVAVRALQAVFPDGLVVQVPDDPAPEPLEIRERFSPTRDSHVVVLCVPPYRVDGANCGDDHRYRAGEVEVVDDTAGGSAAKVAVGLKNLELHLDDDVPEGAVQLPLARIRRDGSGRFVYDEGHVPPTLQLRGSRGLQRRLRRLVEVLEEKSRSLGARGPSGDSASYSGTEIAGFWFAHALRSALPPLRHHLATRTAHPEEVFLEMSRLAGALCTFTADASATELPGYDHRDLETTFDALDRHIRRNLDIVMPVGAVTIPLEPFETAFLKGTITDRRCLDRSAEWWLVIRPDGPAPQLAAAAPRLAKVCSAKHIVRLVREAYPGMELVHVESPPAALSPRVGHRYFRIERTDPCWSSVVDTGEVGVYVPDALGPARFDISVVLESSS</sequence>
<organism evidence="1 2">
    <name type="scientific">Gaopeijia maritima</name>
    <dbReference type="NCBI Taxonomy" id="3119007"/>
    <lineage>
        <taxon>Bacteria</taxon>
        <taxon>Pseudomonadati</taxon>
        <taxon>Gemmatimonadota</taxon>
        <taxon>Longimicrobiia</taxon>
        <taxon>Gaopeijiales</taxon>
        <taxon>Gaopeijiaceae</taxon>
        <taxon>Gaopeijia</taxon>
    </lineage>
</organism>
<comment type="caution">
    <text evidence="1">The sequence shown here is derived from an EMBL/GenBank/DDBJ whole genome shotgun (WGS) entry which is preliminary data.</text>
</comment>
<evidence type="ECO:0000313" key="1">
    <source>
        <dbReference type="EMBL" id="MEK9501975.1"/>
    </source>
</evidence>
<keyword evidence="2" id="KW-1185">Reference proteome</keyword>
<dbReference type="InterPro" id="IPR010263">
    <property type="entry name" value="T6SS_TssK"/>
</dbReference>
<evidence type="ECO:0000313" key="2">
    <source>
        <dbReference type="Proteomes" id="UP001484239"/>
    </source>
</evidence>
<dbReference type="EMBL" id="JBBHLI010000008">
    <property type="protein sequence ID" value="MEK9501975.1"/>
    <property type="molecule type" value="Genomic_DNA"/>
</dbReference>
<dbReference type="Proteomes" id="UP001484239">
    <property type="component" value="Unassembled WGS sequence"/>
</dbReference>
<name>A0ABU9EB55_9BACT</name>
<gene>
    <name evidence="1" type="primary">tssK</name>
    <name evidence="1" type="ORF">WI372_13360</name>
</gene>
<dbReference type="NCBIfam" id="TIGR03353">
    <property type="entry name" value="VI_chp_4"/>
    <property type="match status" value="1"/>
</dbReference>
<dbReference type="PANTHER" id="PTHR35566:SF1">
    <property type="entry name" value="TYPE VI SECRETION SYSTEM BASEPLATE COMPONENT TSSK1"/>
    <property type="match status" value="1"/>
</dbReference>
<reference evidence="1 2" key="1">
    <citation type="submission" date="2024-02" db="EMBL/GenBank/DDBJ databases">
        <title>A novel Gemmatimonadota bacterium.</title>
        <authorList>
            <person name="Du Z.-J."/>
            <person name="Ye Y.-Q."/>
        </authorList>
    </citation>
    <scope>NUCLEOTIDE SEQUENCE [LARGE SCALE GENOMIC DNA]</scope>
    <source>
        <strain evidence="1 2">DH-20</strain>
    </source>
</reference>
<dbReference type="RefSeq" id="WP_405280771.1">
    <property type="nucleotide sequence ID" value="NZ_CP144380.1"/>
</dbReference>
<proteinExistence type="predicted"/>
<dbReference type="PANTHER" id="PTHR35566">
    <property type="entry name" value="BLR3599 PROTEIN"/>
    <property type="match status" value="1"/>
</dbReference>